<evidence type="ECO:0000313" key="1">
    <source>
        <dbReference type="EMBL" id="KAJ2982056.1"/>
    </source>
</evidence>
<accession>A0ACC1NU12</accession>
<dbReference type="EMBL" id="JANJQO010000096">
    <property type="protein sequence ID" value="KAJ2982056.1"/>
    <property type="molecule type" value="Genomic_DNA"/>
</dbReference>
<comment type="caution">
    <text evidence="1">The sequence shown here is derived from an EMBL/GenBank/DDBJ whole genome shotgun (WGS) entry which is preliminary data.</text>
</comment>
<sequence length="251" mass="27889">MAPTIHLIRHAQGYHNLSVENEFSIIDPDLTPLGEEQCAQLRASFSDHPKLAKLVASPLRRAIRTCDLAFGCSANLYPIILVDSLQELADAACDIGSSKATLKTEFGTKIEADRVADTWTDKGNGSIFEPTTEALAARAKRARKALQEIAGDGDDHIAVVSHGGFLHFLTDDWDGIPLDRNTLTTAWFNCEYRSYHITTSPVEVDDVRLVETAESWLRRHPASKTRLSSAEQMEIREFVQTRFVPLLKTKA</sequence>
<reference evidence="1" key="1">
    <citation type="submission" date="2022-08" db="EMBL/GenBank/DDBJ databases">
        <title>Genome Sequence of Lecanicillium fungicola.</title>
        <authorList>
            <person name="Buettner E."/>
        </authorList>
    </citation>
    <scope>NUCLEOTIDE SEQUENCE</scope>
    <source>
        <strain evidence="1">Babe33</strain>
    </source>
</reference>
<keyword evidence="2" id="KW-1185">Reference proteome</keyword>
<name>A0ACC1NU12_9HYPO</name>
<gene>
    <name evidence="1" type="ORF">NQ176_g1639</name>
</gene>
<dbReference type="Proteomes" id="UP001143910">
    <property type="component" value="Unassembled WGS sequence"/>
</dbReference>
<evidence type="ECO:0000313" key="2">
    <source>
        <dbReference type="Proteomes" id="UP001143910"/>
    </source>
</evidence>
<protein>
    <submittedName>
        <fullName evidence="1">Uncharacterized protein</fullName>
    </submittedName>
</protein>
<organism evidence="1 2">
    <name type="scientific">Zarea fungicola</name>
    <dbReference type="NCBI Taxonomy" id="93591"/>
    <lineage>
        <taxon>Eukaryota</taxon>
        <taxon>Fungi</taxon>
        <taxon>Dikarya</taxon>
        <taxon>Ascomycota</taxon>
        <taxon>Pezizomycotina</taxon>
        <taxon>Sordariomycetes</taxon>
        <taxon>Hypocreomycetidae</taxon>
        <taxon>Hypocreales</taxon>
        <taxon>Cordycipitaceae</taxon>
        <taxon>Zarea</taxon>
    </lineage>
</organism>
<proteinExistence type="predicted"/>